<organism evidence="11 12">
    <name type="scientific">Oceanobacillus indicireducens</name>
    <dbReference type="NCBI Taxonomy" id="1004261"/>
    <lineage>
        <taxon>Bacteria</taxon>
        <taxon>Bacillati</taxon>
        <taxon>Bacillota</taxon>
        <taxon>Bacilli</taxon>
        <taxon>Bacillales</taxon>
        <taxon>Bacillaceae</taxon>
        <taxon>Oceanobacillus</taxon>
    </lineage>
</organism>
<accession>A0A918D058</accession>
<dbReference type="PIRSF" id="PIRSF002741">
    <property type="entry name" value="MppA"/>
    <property type="match status" value="1"/>
</dbReference>
<keyword evidence="5" id="KW-0653">Protein transport</keyword>
<gene>
    <name evidence="11" type="ORF">GCM10007971_09280</name>
</gene>
<dbReference type="Gene3D" id="3.40.190.10">
    <property type="entry name" value="Periplasmic binding protein-like II"/>
    <property type="match status" value="1"/>
</dbReference>
<dbReference type="Gene3D" id="3.90.76.10">
    <property type="entry name" value="Dipeptide-binding Protein, Domain 1"/>
    <property type="match status" value="1"/>
</dbReference>
<dbReference type="FunFam" id="3.90.76.10:FF:000001">
    <property type="entry name" value="Oligopeptide ABC transporter substrate-binding protein"/>
    <property type="match status" value="1"/>
</dbReference>
<evidence type="ECO:0000313" key="12">
    <source>
        <dbReference type="Proteomes" id="UP000624041"/>
    </source>
</evidence>
<feature type="region of interest" description="Disordered" evidence="8">
    <location>
        <begin position="27"/>
        <end position="59"/>
    </location>
</feature>
<evidence type="ECO:0000256" key="8">
    <source>
        <dbReference type="SAM" id="MobiDB-lite"/>
    </source>
</evidence>
<feature type="signal peptide" evidence="9">
    <location>
        <begin position="1"/>
        <end position="22"/>
    </location>
</feature>
<dbReference type="PANTHER" id="PTHR30290">
    <property type="entry name" value="PERIPLASMIC BINDING COMPONENT OF ABC TRANSPORTER"/>
    <property type="match status" value="1"/>
</dbReference>
<evidence type="ECO:0000256" key="9">
    <source>
        <dbReference type="SAM" id="SignalP"/>
    </source>
</evidence>
<evidence type="ECO:0000256" key="4">
    <source>
        <dbReference type="ARBA" id="ARBA00022729"/>
    </source>
</evidence>
<dbReference type="Pfam" id="PF00496">
    <property type="entry name" value="SBP_bac_5"/>
    <property type="match status" value="1"/>
</dbReference>
<dbReference type="EMBL" id="BMOS01000004">
    <property type="protein sequence ID" value="GGN53102.1"/>
    <property type="molecule type" value="Genomic_DNA"/>
</dbReference>
<feature type="compositionally biased region" description="Acidic residues" evidence="8">
    <location>
        <begin position="45"/>
        <end position="54"/>
    </location>
</feature>
<evidence type="ECO:0000259" key="10">
    <source>
        <dbReference type="Pfam" id="PF00496"/>
    </source>
</evidence>
<dbReference type="InterPro" id="IPR000914">
    <property type="entry name" value="SBP_5_dom"/>
</dbReference>
<reference evidence="11" key="1">
    <citation type="journal article" date="2014" name="Int. J. Syst. Evol. Microbiol.">
        <title>Complete genome sequence of Corynebacterium casei LMG S-19264T (=DSM 44701T), isolated from a smear-ripened cheese.</title>
        <authorList>
            <consortium name="US DOE Joint Genome Institute (JGI-PGF)"/>
            <person name="Walter F."/>
            <person name="Albersmeier A."/>
            <person name="Kalinowski J."/>
            <person name="Ruckert C."/>
        </authorList>
    </citation>
    <scope>NUCLEOTIDE SEQUENCE</scope>
    <source>
        <strain evidence="11">JCM 17251</strain>
    </source>
</reference>
<evidence type="ECO:0000256" key="3">
    <source>
        <dbReference type="ARBA" id="ARBA00022448"/>
    </source>
</evidence>
<dbReference type="SUPFAM" id="SSF53850">
    <property type="entry name" value="Periplasmic binding protein-like II"/>
    <property type="match status" value="1"/>
</dbReference>
<dbReference type="PROSITE" id="PS51257">
    <property type="entry name" value="PROKAR_LIPOPROTEIN"/>
    <property type="match status" value="1"/>
</dbReference>
<keyword evidence="6" id="KW-0564">Palmitate</keyword>
<evidence type="ECO:0000256" key="7">
    <source>
        <dbReference type="ARBA" id="ARBA00023288"/>
    </source>
</evidence>
<evidence type="ECO:0000256" key="1">
    <source>
        <dbReference type="ARBA" id="ARBA00004193"/>
    </source>
</evidence>
<dbReference type="GO" id="GO:0043190">
    <property type="term" value="C:ATP-binding cassette (ABC) transporter complex"/>
    <property type="evidence" value="ECO:0007669"/>
    <property type="project" value="InterPro"/>
</dbReference>
<comment type="caution">
    <text evidence="11">The sequence shown here is derived from an EMBL/GenBank/DDBJ whole genome shotgun (WGS) entry which is preliminary data.</text>
</comment>
<dbReference type="FunFam" id="3.10.105.10:FF:000001">
    <property type="entry name" value="Oligopeptide ABC transporter, oligopeptide-binding protein"/>
    <property type="match status" value="1"/>
</dbReference>
<proteinExistence type="inferred from homology"/>
<reference evidence="11" key="2">
    <citation type="submission" date="2020-09" db="EMBL/GenBank/DDBJ databases">
        <authorList>
            <person name="Sun Q."/>
            <person name="Ohkuma M."/>
        </authorList>
    </citation>
    <scope>NUCLEOTIDE SEQUENCE</scope>
    <source>
        <strain evidence="11">JCM 17251</strain>
    </source>
</reference>
<dbReference type="InterPro" id="IPR030678">
    <property type="entry name" value="Peptide/Ni-bd"/>
</dbReference>
<dbReference type="Gene3D" id="3.10.105.10">
    <property type="entry name" value="Dipeptide-binding Protein, Domain 3"/>
    <property type="match status" value="1"/>
</dbReference>
<keyword evidence="7" id="KW-0449">Lipoprotein</keyword>
<sequence>MKKSKYYLFIVLALMLVLALSACSGSDSDSGADSGSEPDSSSDTSSEETDEGSDGGEATGEQVFNMIETAEIPTGDPSLATDAASFIVFGQTMEGLYVLDENDTPVPAIADGEPEISEDGKVYTFKLREDAEWSNGDPVTANDFVYSWQRAVNPETGSEYAYMFSGIIENATEIMNGDKDPEELKVEAIDDYTLEVTLEQPVEYLDSLLAFGTYLPLNEEFVEEQGDSFGTNSDTMLANGPFVLTEWDGSGLTWKYVRNDHYYDKENVALDEVNVQVVKEPSTAVNLFETGEADRTAALSAEYAQQYQNDENASTFEEGSSWYLKFNQVRDGEETPLANENIRKAIAMAFDKEAYTTTVLANGSVPSDGYVPRGLAKNPETGEDFREESGDLIGFDLEKAQEYWEKGLEELGVEEITLDYLSDDTENAKKTSEYFQSQLETNLEGLKLELRNVPFKVRLQDTTNQDYDIVMHGWGPDYLDPMTFLDLYVTDGTNNNTGYSNEEYDQLIEDAKVKYANDPEKRWEAMLEAEKLLIQEDTVVAPIYQRGRLVLIKPNVKGFEEHLFGPDYTLKNVYMEN</sequence>
<protein>
    <submittedName>
        <fullName evidence="11">Peptide ABC transporter substrate-binding protein</fullName>
    </submittedName>
</protein>
<feature type="chain" id="PRO_5038560515" evidence="9">
    <location>
        <begin position="23"/>
        <end position="577"/>
    </location>
</feature>
<evidence type="ECO:0000313" key="11">
    <source>
        <dbReference type="EMBL" id="GGN53102.1"/>
    </source>
</evidence>
<keyword evidence="12" id="KW-1185">Reference proteome</keyword>
<dbReference type="GO" id="GO:1904680">
    <property type="term" value="F:peptide transmembrane transporter activity"/>
    <property type="evidence" value="ECO:0007669"/>
    <property type="project" value="TreeGrafter"/>
</dbReference>
<keyword evidence="4 9" id="KW-0732">Signal</keyword>
<evidence type="ECO:0000256" key="5">
    <source>
        <dbReference type="ARBA" id="ARBA00022856"/>
    </source>
</evidence>
<dbReference type="AlphaFoldDB" id="A0A918D058"/>
<dbReference type="RefSeq" id="WP_188856204.1">
    <property type="nucleotide sequence ID" value="NZ_BMOS01000004.1"/>
</dbReference>
<feature type="domain" description="Solute-binding protein family 5" evidence="10">
    <location>
        <begin position="104"/>
        <end position="495"/>
    </location>
</feature>
<evidence type="ECO:0000256" key="6">
    <source>
        <dbReference type="ARBA" id="ARBA00023139"/>
    </source>
</evidence>
<dbReference type="PANTHER" id="PTHR30290:SF10">
    <property type="entry name" value="PERIPLASMIC OLIGOPEPTIDE-BINDING PROTEIN-RELATED"/>
    <property type="match status" value="1"/>
</dbReference>
<evidence type="ECO:0000256" key="2">
    <source>
        <dbReference type="ARBA" id="ARBA00005695"/>
    </source>
</evidence>
<dbReference type="CDD" id="cd08504">
    <property type="entry name" value="PBP2_OppA"/>
    <property type="match status" value="1"/>
</dbReference>
<dbReference type="GO" id="GO:0030288">
    <property type="term" value="C:outer membrane-bounded periplasmic space"/>
    <property type="evidence" value="ECO:0007669"/>
    <property type="project" value="UniProtKB-ARBA"/>
</dbReference>
<keyword evidence="5" id="KW-0571">Peptide transport</keyword>
<feature type="compositionally biased region" description="Low complexity" evidence="8">
    <location>
        <begin position="27"/>
        <end position="44"/>
    </location>
</feature>
<keyword evidence="3" id="KW-0813">Transport</keyword>
<dbReference type="GO" id="GO:0015833">
    <property type="term" value="P:peptide transport"/>
    <property type="evidence" value="ECO:0007669"/>
    <property type="project" value="UniProtKB-KW"/>
</dbReference>
<comment type="subcellular location">
    <subcellularLocation>
        <location evidence="1">Cell membrane</location>
        <topology evidence="1">Lipid-anchor</topology>
    </subcellularLocation>
</comment>
<dbReference type="Proteomes" id="UP000624041">
    <property type="component" value="Unassembled WGS sequence"/>
</dbReference>
<name>A0A918D058_9BACI</name>
<dbReference type="InterPro" id="IPR039424">
    <property type="entry name" value="SBP_5"/>
</dbReference>
<comment type="similarity">
    <text evidence="2">Belongs to the bacterial solute-binding protein 5 family.</text>
</comment>